<protein>
    <submittedName>
        <fullName evidence="2">Uncharacterized protein</fullName>
    </submittedName>
</protein>
<reference evidence="2" key="1">
    <citation type="submission" date="2020-03" db="EMBL/GenBank/DDBJ databases">
        <title>Castanea mollissima Vanexum genome sequencing.</title>
        <authorList>
            <person name="Staton M."/>
        </authorList>
    </citation>
    <scope>NUCLEOTIDE SEQUENCE</scope>
    <source>
        <tissue evidence="2">Leaf</tissue>
    </source>
</reference>
<feature type="compositionally biased region" description="Basic and acidic residues" evidence="1">
    <location>
        <begin position="62"/>
        <end position="72"/>
    </location>
</feature>
<evidence type="ECO:0000313" key="2">
    <source>
        <dbReference type="EMBL" id="KAF3950017.1"/>
    </source>
</evidence>
<keyword evidence="3" id="KW-1185">Reference proteome</keyword>
<feature type="compositionally biased region" description="Pro residues" evidence="1">
    <location>
        <begin position="79"/>
        <end position="93"/>
    </location>
</feature>
<dbReference type="Proteomes" id="UP000737018">
    <property type="component" value="Unassembled WGS sequence"/>
</dbReference>
<evidence type="ECO:0000313" key="3">
    <source>
        <dbReference type="Proteomes" id="UP000737018"/>
    </source>
</evidence>
<organism evidence="2 3">
    <name type="scientific">Castanea mollissima</name>
    <name type="common">Chinese chestnut</name>
    <dbReference type="NCBI Taxonomy" id="60419"/>
    <lineage>
        <taxon>Eukaryota</taxon>
        <taxon>Viridiplantae</taxon>
        <taxon>Streptophyta</taxon>
        <taxon>Embryophyta</taxon>
        <taxon>Tracheophyta</taxon>
        <taxon>Spermatophyta</taxon>
        <taxon>Magnoliopsida</taxon>
        <taxon>eudicotyledons</taxon>
        <taxon>Gunneridae</taxon>
        <taxon>Pentapetalae</taxon>
        <taxon>rosids</taxon>
        <taxon>fabids</taxon>
        <taxon>Fagales</taxon>
        <taxon>Fagaceae</taxon>
        <taxon>Castanea</taxon>
    </lineage>
</organism>
<accession>A0A8J4QEQ7</accession>
<comment type="caution">
    <text evidence="2">The sequence shown here is derived from an EMBL/GenBank/DDBJ whole genome shotgun (WGS) entry which is preliminary data.</text>
</comment>
<feature type="region of interest" description="Disordered" evidence="1">
    <location>
        <begin position="56"/>
        <end position="93"/>
    </location>
</feature>
<name>A0A8J4QEQ7_9ROSI</name>
<sequence>MRLELKRGLFLAFLVLITLFLSWSLFFTGENIEKLTYVGDEEKLYEAVIVKQINSPPLPWAKDPHERGLKVELKRKRPQPPSPRRPGNPGPHP</sequence>
<gene>
    <name evidence="2" type="ORF">CMV_024175</name>
</gene>
<dbReference type="OrthoDB" id="1813930at2759"/>
<dbReference type="EMBL" id="JRKL02005716">
    <property type="protein sequence ID" value="KAF3950017.1"/>
    <property type="molecule type" value="Genomic_DNA"/>
</dbReference>
<evidence type="ECO:0000256" key="1">
    <source>
        <dbReference type="SAM" id="MobiDB-lite"/>
    </source>
</evidence>
<dbReference type="AlphaFoldDB" id="A0A8J4QEQ7"/>
<proteinExistence type="predicted"/>